<comment type="cofactor">
    <cofactor evidence="1">
        <name>pyridoxal 5'-phosphate</name>
        <dbReference type="ChEBI" id="CHEBI:597326"/>
    </cofactor>
</comment>
<dbReference type="PANTHER" id="PTHR48097:SF5">
    <property type="entry name" value="LOW SPECIFICITY L-THREONINE ALDOLASE"/>
    <property type="match status" value="1"/>
</dbReference>
<dbReference type="EMBL" id="CP035108">
    <property type="protein sequence ID" value="QAR32537.1"/>
    <property type="molecule type" value="Genomic_DNA"/>
</dbReference>
<keyword evidence="6" id="KW-1185">Reference proteome</keyword>
<dbReference type="InterPro" id="IPR015424">
    <property type="entry name" value="PyrdxlP-dep_Trfase"/>
</dbReference>
<dbReference type="Gene3D" id="3.90.1150.10">
    <property type="entry name" value="Aspartate Aminotransferase, domain 1"/>
    <property type="match status" value="1"/>
</dbReference>
<dbReference type="Gene3D" id="3.40.640.10">
    <property type="entry name" value="Type I PLP-dependent aspartate aminotransferase-like (Major domain)"/>
    <property type="match status" value="1"/>
</dbReference>
<feature type="domain" description="Aromatic amino acid beta-eliminating lyase/threonine aldolase" evidence="4">
    <location>
        <begin position="5"/>
        <end position="290"/>
    </location>
</feature>
<evidence type="ECO:0000256" key="1">
    <source>
        <dbReference type="ARBA" id="ARBA00001933"/>
    </source>
</evidence>
<keyword evidence="3" id="KW-0663">Pyridoxal phosphate</keyword>
<protein>
    <submittedName>
        <fullName evidence="5">Threonine aldolase</fullName>
    </submittedName>
</protein>
<gene>
    <name evidence="5" type="ORF">EP073_03695</name>
</gene>
<organism evidence="5 6">
    <name type="scientific">Geovibrio thiophilus</name>
    <dbReference type="NCBI Taxonomy" id="139438"/>
    <lineage>
        <taxon>Bacteria</taxon>
        <taxon>Pseudomonadati</taxon>
        <taxon>Deferribacterota</taxon>
        <taxon>Deferribacteres</taxon>
        <taxon>Deferribacterales</taxon>
        <taxon>Geovibrionaceae</taxon>
        <taxon>Geovibrio</taxon>
    </lineage>
</organism>
<dbReference type="KEGG" id="gtl:EP073_03695"/>
<dbReference type="OrthoDB" id="9774495at2"/>
<evidence type="ECO:0000313" key="5">
    <source>
        <dbReference type="EMBL" id="QAR32537.1"/>
    </source>
</evidence>
<accession>A0A3R5XWT2</accession>
<name>A0A3R5XWT2_9BACT</name>
<dbReference type="GO" id="GO:0006520">
    <property type="term" value="P:amino acid metabolic process"/>
    <property type="evidence" value="ECO:0007669"/>
    <property type="project" value="InterPro"/>
</dbReference>
<evidence type="ECO:0000313" key="6">
    <source>
        <dbReference type="Proteomes" id="UP000287502"/>
    </source>
</evidence>
<comment type="similarity">
    <text evidence="2">Belongs to the threonine aldolase family.</text>
</comment>
<sequence length="342" mass="38008">MYQGFFSDNCAGILPEIMDAIISENNDFARPYGYDQTTAEAREVLKKHLGDAEVNFMLTGTGTNVSLIASALKPYQAVICPETAHINVDECGAPERFTSCRLLPVPSENGKLNPKEITKFAHYSGFEHNVQPAMVSISQATEAGSLYTVDEIKEIARVAHENGMFLHMDGARITNAACAMGKTIGEISGELGVDLLSLGGTKAGMMFGEAAVFFNKRLAENFKYIRKQSMQLLSKYRFVAAQFKRMFEDDLWLRAAEHANSTAAYLGNRLEAIDGVKLSRKPEVNAVFAQIPRRAIDEIIKEFGFYIWNEELNEVRLMTNFATEKKDIDAFTGRLAEIMKAV</sequence>
<dbReference type="Pfam" id="PF01212">
    <property type="entry name" value="Beta_elim_lyase"/>
    <property type="match status" value="1"/>
</dbReference>
<evidence type="ECO:0000256" key="3">
    <source>
        <dbReference type="ARBA" id="ARBA00022898"/>
    </source>
</evidence>
<dbReference type="GO" id="GO:0016829">
    <property type="term" value="F:lyase activity"/>
    <property type="evidence" value="ECO:0007669"/>
    <property type="project" value="InterPro"/>
</dbReference>
<dbReference type="InterPro" id="IPR015422">
    <property type="entry name" value="PyrdxlP-dep_Trfase_small"/>
</dbReference>
<proteinExistence type="inferred from homology"/>
<evidence type="ECO:0000259" key="4">
    <source>
        <dbReference type="Pfam" id="PF01212"/>
    </source>
</evidence>
<dbReference type="InterPro" id="IPR001597">
    <property type="entry name" value="ArAA_b-elim_lyase/Thr_aldolase"/>
</dbReference>
<dbReference type="PANTHER" id="PTHR48097">
    <property type="entry name" value="L-THREONINE ALDOLASE-RELATED"/>
    <property type="match status" value="1"/>
</dbReference>
<evidence type="ECO:0000256" key="2">
    <source>
        <dbReference type="ARBA" id="ARBA00006966"/>
    </source>
</evidence>
<dbReference type="RefSeq" id="WP_128465824.1">
    <property type="nucleotide sequence ID" value="NZ_CP035108.1"/>
</dbReference>
<dbReference type="Proteomes" id="UP000287502">
    <property type="component" value="Chromosome"/>
</dbReference>
<dbReference type="SUPFAM" id="SSF53383">
    <property type="entry name" value="PLP-dependent transferases"/>
    <property type="match status" value="1"/>
</dbReference>
<dbReference type="InterPro" id="IPR015421">
    <property type="entry name" value="PyrdxlP-dep_Trfase_major"/>
</dbReference>
<dbReference type="AlphaFoldDB" id="A0A3R5XWT2"/>
<reference evidence="5 6" key="1">
    <citation type="submission" date="2019-01" db="EMBL/GenBank/DDBJ databases">
        <title>Geovibrio thiophilus DSM 11263, complete genome.</title>
        <authorList>
            <person name="Spring S."/>
            <person name="Bunk B."/>
            <person name="Sproer C."/>
        </authorList>
    </citation>
    <scope>NUCLEOTIDE SEQUENCE [LARGE SCALE GENOMIC DNA]</scope>
    <source>
        <strain evidence="5 6">DSM 11263</strain>
    </source>
</reference>